<evidence type="ECO:0000313" key="7">
    <source>
        <dbReference type="Proteomes" id="UP000053558"/>
    </source>
</evidence>
<dbReference type="SUPFAM" id="SSF81698">
    <property type="entry name" value="FF domain"/>
    <property type="match status" value="4"/>
</dbReference>
<dbReference type="GeneID" id="19200266"/>
<evidence type="ECO:0000256" key="1">
    <source>
        <dbReference type="ARBA" id="ARBA00022737"/>
    </source>
</evidence>
<dbReference type="PROSITE" id="PS51676">
    <property type="entry name" value="FF"/>
    <property type="match status" value="1"/>
</dbReference>
<feature type="compositionally biased region" description="Basic and acidic residues" evidence="3">
    <location>
        <begin position="104"/>
        <end position="114"/>
    </location>
</feature>
<dbReference type="EMBL" id="JH711586">
    <property type="protein sequence ID" value="EIW76097.1"/>
    <property type="molecule type" value="Genomic_DNA"/>
</dbReference>
<protein>
    <recommendedName>
        <fullName evidence="8">WW domain-containing protein</fullName>
    </recommendedName>
</protein>
<feature type="compositionally biased region" description="Acidic residues" evidence="3">
    <location>
        <begin position="164"/>
        <end position="190"/>
    </location>
</feature>
<evidence type="ECO:0000259" key="4">
    <source>
        <dbReference type="PROSITE" id="PS50020"/>
    </source>
</evidence>
<accession>A0A5M3MAG4</accession>
<keyword evidence="7" id="KW-1185">Reference proteome</keyword>
<dbReference type="InterPro" id="IPR036517">
    <property type="entry name" value="FF_domain_sf"/>
</dbReference>
<evidence type="ECO:0000256" key="3">
    <source>
        <dbReference type="SAM" id="MobiDB-lite"/>
    </source>
</evidence>
<evidence type="ECO:0000256" key="2">
    <source>
        <dbReference type="SAM" id="Coils"/>
    </source>
</evidence>
<comment type="caution">
    <text evidence="6">The sequence shown here is derived from an EMBL/GenBank/DDBJ whole genome shotgun (WGS) entry which is preliminary data.</text>
</comment>
<feature type="compositionally biased region" description="Basic and acidic residues" evidence="3">
    <location>
        <begin position="205"/>
        <end position="231"/>
    </location>
</feature>
<dbReference type="AlphaFoldDB" id="A0A5M3MAG4"/>
<dbReference type="Proteomes" id="UP000053558">
    <property type="component" value="Unassembled WGS sequence"/>
</dbReference>
<reference evidence="7" key="1">
    <citation type="journal article" date="2012" name="Science">
        <title>The Paleozoic origin of enzymatic lignin decomposition reconstructed from 31 fungal genomes.</title>
        <authorList>
            <person name="Floudas D."/>
            <person name="Binder M."/>
            <person name="Riley R."/>
            <person name="Barry K."/>
            <person name="Blanchette R.A."/>
            <person name="Henrissat B."/>
            <person name="Martinez A.T."/>
            <person name="Otillar R."/>
            <person name="Spatafora J.W."/>
            <person name="Yadav J.S."/>
            <person name="Aerts A."/>
            <person name="Benoit I."/>
            <person name="Boyd A."/>
            <person name="Carlson A."/>
            <person name="Copeland A."/>
            <person name="Coutinho P.M."/>
            <person name="de Vries R.P."/>
            <person name="Ferreira P."/>
            <person name="Findley K."/>
            <person name="Foster B."/>
            <person name="Gaskell J."/>
            <person name="Glotzer D."/>
            <person name="Gorecki P."/>
            <person name="Heitman J."/>
            <person name="Hesse C."/>
            <person name="Hori C."/>
            <person name="Igarashi K."/>
            <person name="Jurgens J.A."/>
            <person name="Kallen N."/>
            <person name="Kersten P."/>
            <person name="Kohler A."/>
            <person name="Kuees U."/>
            <person name="Kumar T.K.A."/>
            <person name="Kuo A."/>
            <person name="LaButti K."/>
            <person name="Larrondo L.F."/>
            <person name="Lindquist E."/>
            <person name="Ling A."/>
            <person name="Lombard V."/>
            <person name="Lucas S."/>
            <person name="Lundell T."/>
            <person name="Martin R."/>
            <person name="McLaughlin D.J."/>
            <person name="Morgenstern I."/>
            <person name="Morin E."/>
            <person name="Murat C."/>
            <person name="Nagy L.G."/>
            <person name="Nolan M."/>
            <person name="Ohm R.A."/>
            <person name="Patyshakuliyeva A."/>
            <person name="Rokas A."/>
            <person name="Ruiz-Duenas F.J."/>
            <person name="Sabat G."/>
            <person name="Salamov A."/>
            <person name="Samejima M."/>
            <person name="Schmutz J."/>
            <person name="Slot J.C."/>
            <person name="St John F."/>
            <person name="Stenlid J."/>
            <person name="Sun H."/>
            <person name="Sun S."/>
            <person name="Syed K."/>
            <person name="Tsang A."/>
            <person name="Wiebenga A."/>
            <person name="Young D."/>
            <person name="Pisabarro A."/>
            <person name="Eastwood D.C."/>
            <person name="Martin F."/>
            <person name="Cullen D."/>
            <person name="Grigoriev I.V."/>
            <person name="Hibbett D.S."/>
        </authorList>
    </citation>
    <scope>NUCLEOTIDE SEQUENCE [LARGE SCALE GENOMIC DNA]</scope>
    <source>
        <strain evidence="7">RWD-64-598 SS2</strain>
    </source>
</reference>
<dbReference type="Gene3D" id="1.10.10.440">
    <property type="entry name" value="FF domain"/>
    <property type="match status" value="5"/>
</dbReference>
<evidence type="ECO:0008006" key="8">
    <source>
        <dbReference type="Google" id="ProtNLM"/>
    </source>
</evidence>
<feature type="domain" description="WW" evidence="4">
    <location>
        <begin position="8"/>
        <end position="41"/>
    </location>
</feature>
<dbReference type="PANTHER" id="PTHR15377">
    <property type="entry name" value="TRANSCRIPTION ELONGATION REGULATOR 1"/>
    <property type="match status" value="1"/>
</dbReference>
<organism evidence="6 7">
    <name type="scientific">Coniophora puteana (strain RWD-64-598)</name>
    <name type="common">Brown rot fungus</name>
    <dbReference type="NCBI Taxonomy" id="741705"/>
    <lineage>
        <taxon>Eukaryota</taxon>
        <taxon>Fungi</taxon>
        <taxon>Dikarya</taxon>
        <taxon>Basidiomycota</taxon>
        <taxon>Agaricomycotina</taxon>
        <taxon>Agaricomycetes</taxon>
        <taxon>Agaricomycetidae</taxon>
        <taxon>Boletales</taxon>
        <taxon>Coniophorineae</taxon>
        <taxon>Coniophoraceae</taxon>
        <taxon>Coniophora</taxon>
    </lineage>
</organism>
<dbReference type="Pfam" id="PF00397">
    <property type="entry name" value="WW"/>
    <property type="match status" value="1"/>
</dbReference>
<dbReference type="GO" id="GO:0070063">
    <property type="term" value="F:RNA polymerase binding"/>
    <property type="evidence" value="ECO:0007669"/>
    <property type="project" value="InterPro"/>
</dbReference>
<dbReference type="GO" id="GO:0005634">
    <property type="term" value="C:nucleus"/>
    <property type="evidence" value="ECO:0007669"/>
    <property type="project" value="TreeGrafter"/>
</dbReference>
<dbReference type="OrthoDB" id="410044at2759"/>
<gene>
    <name evidence="6" type="ORF">CONPUDRAFT_130448</name>
</gene>
<name>A0A5M3MAG4_CONPW</name>
<dbReference type="SMART" id="SM00456">
    <property type="entry name" value="WW"/>
    <property type="match status" value="2"/>
</dbReference>
<dbReference type="PROSITE" id="PS50020">
    <property type="entry name" value="WW_DOMAIN_2"/>
    <property type="match status" value="1"/>
</dbReference>
<dbReference type="RefSeq" id="XP_007773372.1">
    <property type="nucleotide sequence ID" value="XM_007775182.1"/>
</dbReference>
<feature type="region of interest" description="Disordered" evidence="3">
    <location>
        <begin position="430"/>
        <end position="475"/>
    </location>
</feature>
<feature type="region of interest" description="Disordered" evidence="3">
    <location>
        <begin position="1"/>
        <end position="26"/>
    </location>
</feature>
<feature type="compositionally biased region" description="Basic and acidic residues" evidence="3">
    <location>
        <begin position="457"/>
        <end position="475"/>
    </location>
</feature>
<dbReference type="GO" id="GO:0003712">
    <property type="term" value="F:transcription coregulator activity"/>
    <property type="evidence" value="ECO:0007669"/>
    <property type="project" value="TreeGrafter"/>
</dbReference>
<dbReference type="InterPro" id="IPR036020">
    <property type="entry name" value="WW_dom_sf"/>
</dbReference>
<evidence type="ECO:0000259" key="5">
    <source>
        <dbReference type="PROSITE" id="PS51676"/>
    </source>
</evidence>
<dbReference type="InterPro" id="IPR002713">
    <property type="entry name" value="FF_domain"/>
</dbReference>
<dbReference type="PANTHER" id="PTHR15377:SF3">
    <property type="entry name" value="WW DOMAIN-CONTAINING PROTEIN"/>
    <property type="match status" value="1"/>
</dbReference>
<dbReference type="Gene3D" id="2.20.70.10">
    <property type="match status" value="2"/>
</dbReference>
<feature type="domain" description="FF" evidence="5">
    <location>
        <begin position="295"/>
        <end position="367"/>
    </location>
</feature>
<feature type="compositionally biased region" description="Basic and acidic residues" evidence="3">
    <location>
        <begin position="154"/>
        <end position="163"/>
    </location>
</feature>
<dbReference type="InterPro" id="IPR001202">
    <property type="entry name" value="WW_dom"/>
</dbReference>
<feature type="region of interest" description="Disordered" evidence="3">
    <location>
        <begin position="103"/>
        <end position="234"/>
    </location>
</feature>
<feature type="compositionally biased region" description="Basic and acidic residues" evidence="3">
    <location>
        <begin position="123"/>
        <end position="146"/>
    </location>
</feature>
<dbReference type="SMART" id="SM00441">
    <property type="entry name" value="FF"/>
    <property type="match status" value="4"/>
</dbReference>
<keyword evidence="1" id="KW-0677">Repeat</keyword>
<sequence length="718" mass="82859">MSSAIPPPPLPPGWTEHTGPGGQPYYYNAATGQSTYARPLPAFPFPVAAAKPKKQKLEKTPIPGTEWLRVKTADGNTFYTHKGRKESVWVVPDEIKGALEVLENGERAQREHAGSRMMQDEGEEHRREIERVKSEVQDAVKRKAEDAVPVEVEVVSKRARVEEEKDDEDDEDDEDDDDDDDSEESEEEEWQKEAAAQLAAEAEEERQRREEEARLEREAEDAAKQAEERARLNMPNRVDLSLDEAKALFKTLLREKDVNPLHPWDTSLPLFISDPRYVLLPSVSTRCEAFDDYCRERARELRQQNVQKEKKEANPKEEFDKLLSDEVKSTRASWTDFRRTWKKDRRFYSWGRDDREREKRFREYIKELGQKKRAAAEKAEADFFAMLHASGPIPNDANWKDIKKKFYSDARYDAVGSSSLREELFATFQKGQASGQRSSHDENTDAQQKSNEDSVDAEQRRKEKKERAIREREEKVRAERGRLEFDIDKSKQHLNKEEGEMEFRTLLVDAIRDPQISWDEAVTQLKIDPRFTNCTLPLNQQLHLFHVHTRQLQGRQLAGLHSLFEANAPSLATPFTALPVESLLKSMPVTKLGYDIDRLEDEYDRWQRERTHSARKAFDGMLNENSFVEFWGRLNKIGGEGAEGGVKADDVGDEDEGEGFGGKVDMKVLAKNVDISDMVKVLKNDHRYAMFDHVPEQRERWLRDHIALLSAPKLSVHV</sequence>
<dbReference type="CDD" id="cd00201">
    <property type="entry name" value="WW"/>
    <property type="match status" value="1"/>
</dbReference>
<keyword evidence="2" id="KW-0175">Coiled coil</keyword>
<dbReference type="InterPro" id="IPR045148">
    <property type="entry name" value="TCRG1-like"/>
</dbReference>
<feature type="coiled-coil region" evidence="2">
    <location>
        <begin position="589"/>
        <end position="616"/>
    </location>
</feature>
<dbReference type="OMA" id="MLKSTYT"/>
<proteinExistence type="predicted"/>
<dbReference type="SUPFAM" id="SSF51045">
    <property type="entry name" value="WW domain"/>
    <property type="match status" value="2"/>
</dbReference>
<evidence type="ECO:0000313" key="6">
    <source>
        <dbReference type="EMBL" id="EIW76097.1"/>
    </source>
</evidence>
<dbReference type="PROSITE" id="PS01159">
    <property type="entry name" value="WW_DOMAIN_1"/>
    <property type="match status" value="1"/>
</dbReference>
<dbReference type="Pfam" id="PF01846">
    <property type="entry name" value="FF"/>
    <property type="match status" value="2"/>
</dbReference>
<dbReference type="KEGG" id="cput:CONPUDRAFT_130448"/>
<feature type="compositionally biased region" description="Pro residues" evidence="3">
    <location>
        <begin position="1"/>
        <end position="12"/>
    </location>
</feature>